<dbReference type="Pfam" id="PF02230">
    <property type="entry name" value="Abhydrolase_2"/>
    <property type="match status" value="1"/>
</dbReference>
<organism evidence="4 5">
    <name type="scientific">Cinchona calisaya</name>
    <dbReference type="NCBI Taxonomy" id="153742"/>
    <lineage>
        <taxon>Eukaryota</taxon>
        <taxon>Viridiplantae</taxon>
        <taxon>Streptophyta</taxon>
        <taxon>Embryophyta</taxon>
        <taxon>Tracheophyta</taxon>
        <taxon>Spermatophyta</taxon>
        <taxon>Magnoliopsida</taxon>
        <taxon>eudicotyledons</taxon>
        <taxon>Gunneridae</taxon>
        <taxon>Pentapetalae</taxon>
        <taxon>asterids</taxon>
        <taxon>lamiids</taxon>
        <taxon>Gentianales</taxon>
        <taxon>Rubiaceae</taxon>
        <taxon>Cinchonoideae</taxon>
        <taxon>Cinchoneae</taxon>
        <taxon>Cinchona</taxon>
    </lineage>
</organism>
<dbReference type="PANTHER" id="PTHR10655">
    <property type="entry name" value="LYSOPHOSPHOLIPASE-RELATED"/>
    <property type="match status" value="1"/>
</dbReference>
<dbReference type="PANTHER" id="PTHR10655:SF17">
    <property type="entry name" value="LYSOPHOSPHOLIPASE-LIKE PROTEIN 1"/>
    <property type="match status" value="1"/>
</dbReference>
<dbReference type="Gene3D" id="3.40.50.1820">
    <property type="entry name" value="alpha/beta hydrolase"/>
    <property type="match status" value="1"/>
</dbReference>
<dbReference type="InterPro" id="IPR003140">
    <property type="entry name" value="PLipase/COase/thioEstase"/>
</dbReference>
<reference evidence="4 5" key="1">
    <citation type="submission" date="2024-11" db="EMBL/GenBank/DDBJ databases">
        <title>A near-complete genome assembly of Cinchona calisaya.</title>
        <authorList>
            <person name="Lian D.C."/>
            <person name="Zhao X.W."/>
            <person name="Wei L."/>
        </authorList>
    </citation>
    <scope>NUCLEOTIDE SEQUENCE [LARGE SCALE GENOMIC DNA]</scope>
    <source>
        <tissue evidence="4">Nenye</tissue>
    </source>
</reference>
<accession>A0ABD2ZMM6</accession>
<protein>
    <recommendedName>
        <fullName evidence="3">Phospholipase/carboxylesterase/thioesterase domain-containing protein</fullName>
    </recommendedName>
</protein>
<keyword evidence="2" id="KW-0378">Hydrolase</keyword>
<name>A0ABD2ZMM6_9GENT</name>
<evidence type="ECO:0000256" key="2">
    <source>
        <dbReference type="ARBA" id="ARBA00022801"/>
    </source>
</evidence>
<evidence type="ECO:0000313" key="4">
    <source>
        <dbReference type="EMBL" id="KAL3519392.1"/>
    </source>
</evidence>
<keyword evidence="5" id="KW-1185">Reference proteome</keyword>
<proteinExistence type="inferred from homology"/>
<comment type="similarity">
    <text evidence="1">Belongs to the AB hydrolase superfamily. AB hydrolase 2 family.</text>
</comment>
<dbReference type="Proteomes" id="UP001630127">
    <property type="component" value="Unassembled WGS sequence"/>
</dbReference>
<dbReference type="GO" id="GO:0016787">
    <property type="term" value="F:hydrolase activity"/>
    <property type="evidence" value="ECO:0007669"/>
    <property type="project" value="UniProtKB-KW"/>
</dbReference>
<dbReference type="SUPFAM" id="SSF53474">
    <property type="entry name" value="alpha/beta-Hydrolases"/>
    <property type="match status" value="1"/>
</dbReference>
<comment type="caution">
    <text evidence="4">The sequence shown here is derived from an EMBL/GenBank/DDBJ whole genome shotgun (WGS) entry which is preliminary data.</text>
</comment>
<evidence type="ECO:0000313" key="5">
    <source>
        <dbReference type="Proteomes" id="UP001630127"/>
    </source>
</evidence>
<dbReference type="InterPro" id="IPR029058">
    <property type="entry name" value="AB_hydrolase_fold"/>
</dbReference>
<dbReference type="InterPro" id="IPR050565">
    <property type="entry name" value="LYPA1-2/EST-like"/>
</dbReference>
<sequence>MDILWYNVTAIPCSLARARHSELLDSPKDESGVLKAVQHVHAMIDRIESGTNPDNVFTPILWAHGMDDRTVLSEAGQLGPSFLEQAGVSCEFKAFPSLDHSISGEELRYLESWIKTRLQSSSS</sequence>
<dbReference type="EMBL" id="JBJUIK010000008">
    <property type="protein sequence ID" value="KAL3519392.1"/>
    <property type="molecule type" value="Genomic_DNA"/>
</dbReference>
<dbReference type="AlphaFoldDB" id="A0ABD2ZMM6"/>
<feature type="domain" description="Phospholipase/carboxylesterase/thioesterase" evidence="3">
    <location>
        <begin position="52"/>
        <end position="116"/>
    </location>
</feature>
<evidence type="ECO:0000259" key="3">
    <source>
        <dbReference type="Pfam" id="PF02230"/>
    </source>
</evidence>
<gene>
    <name evidence="4" type="ORF">ACH5RR_017541</name>
</gene>
<evidence type="ECO:0000256" key="1">
    <source>
        <dbReference type="ARBA" id="ARBA00006499"/>
    </source>
</evidence>